<evidence type="ECO:0000313" key="7">
    <source>
        <dbReference type="EMBL" id="RHZ13355.1"/>
    </source>
</evidence>
<reference evidence="8 9" key="1">
    <citation type="submission" date="2018-08" db="EMBL/GenBank/DDBJ databases">
        <title>Aphanomyces genome sequencing and annotation.</title>
        <authorList>
            <person name="Minardi D."/>
            <person name="Oidtmann B."/>
            <person name="Van Der Giezen M."/>
            <person name="Studholme D.J."/>
        </authorList>
    </citation>
    <scope>NUCLEOTIDE SEQUENCE [LARGE SCALE GENOMIC DNA]</scope>
    <source>
        <strain evidence="7 10">197901</strain>
        <strain evidence="6 11">D2</strain>
        <strain evidence="3 8">Kv</strain>
        <strain evidence="4 9">SA</strain>
        <strain evidence="5 12">Si</strain>
    </source>
</reference>
<dbReference type="EMBL" id="QUTC01006964">
    <property type="protein sequence ID" value="RHY49573.1"/>
    <property type="molecule type" value="Genomic_DNA"/>
</dbReference>
<organism evidence="4 9">
    <name type="scientific">Aphanomyces astaci</name>
    <name type="common">Crayfish plague agent</name>
    <dbReference type="NCBI Taxonomy" id="112090"/>
    <lineage>
        <taxon>Eukaryota</taxon>
        <taxon>Sar</taxon>
        <taxon>Stramenopiles</taxon>
        <taxon>Oomycota</taxon>
        <taxon>Saprolegniomycetes</taxon>
        <taxon>Saprolegniales</taxon>
        <taxon>Verrucalvaceae</taxon>
        <taxon>Aphanomyces</taxon>
    </lineage>
</organism>
<evidence type="ECO:0000313" key="5">
    <source>
        <dbReference type="EMBL" id="RHY60745.1"/>
    </source>
</evidence>
<evidence type="ECO:0000313" key="4">
    <source>
        <dbReference type="EMBL" id="RHY49573.1"/>
    </source>
</evidence>
<dbReference type="Pfam" id="PF07059">
    <property type="entry name" value="EDR2_C"/>
    <property type="match status" value="1"/>
</dbReference>
<dbReference type="Proteomes" id="UP000266196">
    <property type="component" value="Unassembled WGS sequence"/>
</dbReference>
<proteinExistence type="predicted"/>
<evidence type="ECO:0000313" key="12">
    <source>
        <dbReference type="Proteomes" id="UP000283543"/>
    </source>
</evidence>
<dbReference type="PANTHER" id="PTHR12136:SF41">
    <property type="entry name" value="PLECKSTRIN HOMOLOGY (PH) AND LIPID-BINDING START DOMAINS-CONTAINING PROTEIN"/>
    <property type="match status" value="1"/>
</dbReference>
<evidence type="ECO:0000313" key="8">
    <source>
        <dbReference type="Proteomes" id="UP000265427"/>
    </source>
</evidence>
<dbReference type="EMBL" id="QUTB01004623">
    <property type="protein sequence ID" value="RHY60745.1"/>
    <property type="molecule type" value="Genomic_DNA"/>
</dbReference>
<dbReference type="Proteomes" id="UP000283543">
    <property type="component" value="Unassembled WGS sequence"/>
</dbReference>
<dbReference type="Proteomes" id="UP000266643">
    <property type="component" value="Unassembled WGS sequence"/>
</dbReference>
<evidence type="ECO:0000313" key="6">
    <source>
        <dbReference type="EMBL" id="RHY68982.1"/>
    </source>
</evidence>
<accession>A0A397CPW1</accession>
<dbReference type="EMBL" id="QUTE01010526">
    <property type="protein sequence ID" value="RHZ13355.1"/>
    <property type="molecule type" value="Genomic_DNA"/>
</dbReference>
<feature type="compositionally biased region" description="Polar residues" evidence="1">
    <location>
        <begin position="96"/>
        <end position="105"/>
    </location>
</feature>
<dbReference type="Proteomes" id="UP000265716">
    <property type="component" value="Unassembled WGS sequence"/>
</dbReference>
<comment type="caution">
    <text evidence="4">The sequence shown here is derived from an EMBL/GenBank/DDBJ whole genome shotgun (WGS) entry which is preliminary data.</text>
</comment>
<name>A0A397CPW1_APHAT</name>
<dbReference type="Proteomes" id="UP000265427">
    <property type="component" value="Unassembled WGS sequence"/>
</dbReference>
<evidence type="ECO:0000313" key="10">
    <source>
        <dbReference type="Proteomes" id="UP000266196"/>
    </source>
</evidence>
<evidence type="ECO:0000313" key="9">
    <source>
        <dbReference type="Proteomes" id="UP000265716"/>
    </source>
</evidence>
<dbReference type="InterPro" id="IPR009769">
    <property type="entry name" value="EDR2_C"/>
</dbReference>
<evidence type="ECO:0000313" key="3">
    <source>
        <dbReference type="EMBL" id="RHY14723.1"/>
    </source>
</evidence>
<evidence type="ECO:0000313" key="11">
    <source>
        <dbReference type="Proteomes" id="UP000266643"/>
    </source>
</evidence>
<dbReference type="PANTHER" id="PTHR12136">
    <property type="entry name" value="ENHANCED DISEASE RESISTANCE-RELATED"/>
    <property type="match status" value="1"/>
</dbReference>
<dbReference type="VEuPathDB" id="FungiDB:H257_17310"/>
<dbReference type="EMBL" id="QUTD01004260">
    <property type="protein sequence ID" value="RHY68982.1"/>
    <property type="molecule type" value="Genomic_DNA"/>
</dbReference>
<protein>
    <recommendedName>
        <fullName evidence="2">Protein ENHANCED DISEASE RESISTANCE 2 C-terminal domain-containing protein</fullName>
    </recommendedName>
</protein>
<gene>
    <name evidence="6" type="ORF">DYB30_006410</name>
    <name evidence="7" type="ORF">DYB31_000851</name>
    <name evidence="5" type="ORF">DYB34_010092</name>
    <name evidence="3" type="ORF">DYB36_000723</name>
    <name evidence="4" type="ORF">DYB38_001449</name>
</gene>
<evidence type="ECO:0000256" key="1">
    <source>
        <dbReference type="SAM" id="MobiDB-lite"/>
    </source>
</evidence>
<dbReference type="EMBL" id="QUSZ01004348">
    <property type="protein sequence ID" value="RHY14723.1"/>
    <property type="molecule type" value="Genomic_DNA"/>
</dbReference>
<dbReference type="InterPro" id="IPR045096">
    <property type="entry name" value="EDR2-like"/>
</dbReference>
<dbReference type="AlphaFoldDB" id="A0A397CPW1"/>
<feature type="region of interest" description="Disordered" evidence="1">
    <location>
        <begin position="83"/>
        <end position="105"/>
    </location>
</feature>
<evidence type="ECO:0000259" key="2">
    <source>
        <dbReference type="Pfam" id="PF07059"/>
    </source>
</evidence>
<feature type="domain" description="Protein ENHANCED DISEASE RESISTANCE 2 C-terminal" evidence="2">
    <location>
        <begin position="141"/>
        <end position="365"/>
    </location>
</feature>
<sequence>MALIVCVKRRVRRLRHKDHALPPAQAREMHKLLPYTTFLLRALEATIVLMEGLLLPLEVFLLLLFKSTPLAYTNDQSTVHHFPLESSHDISGGGKQSESYMKSRAPESTMSALPLLRRAMTWEEKFAQYVTDIGSPTRSMWSDPSAAAVLVRGPTYLNDSIKIRTGPSFGKLVHVDVWKATAARPGRIDHIAELDLARPISILRYFQQEHTADTVFVLNFQVPGTPFVHVVCYWLVSATDIARHRPFALLWTQFRAAIDANTPAFCNDRFKLIPALVAAPWLVKVTVPQKPALVGKKLTQRYHSGRNYIEVDMDIPSSTIAANVVGLCRGYATQVDVDLHVTLQGDSPAELPENIFASVRFSKLDFAHAQDVPTY</sequence>